<proteinExistence type="predicted"/>
<comment type="caution">
    <text evidence="2">The sequence shown here is derived from an EMBL/GenBank/DDBJ whole genome shotgun (WGS) entry which is preliminary data.</text>
</comment>
<evidence type="ECO:0000313" key="2">
    <source>
        <dbReference type="EMBL" id="MTF40143.1"/>
    </source>
</evidence>
<keyword evidence="1" id="KW-1133">Transmembrane helix</keyword>
<dbReference type="InterPro" id="IPR021787">
    <property type="entry name" value="DUF3352"/>
</dbReference>
<organism evidence="2 3">
    <name type="scientific">Cyanobacterium aponinum 0216</name>
    <dbReference type="NCBI Taxonomy" id="2676140"/>
    <lineage>
        <taxon>Bacteria</taxon>
        <taxon>Bacillati</taxon>
        <taxon>Cyanobacteriota</taxon>
        <taxon>Cyanophyceae</taxon>
        <taxon>Oscillatoriophycideae</taxon>
        <taxon>Chroococcales</taxon>
        <taxon>Geminocystaceae</taxon>
        <taxon>Cyanobacterium</taxon>
    </lineage>
</organism>
<dbReference type="AlphaFoldDB" id="A0A844GX57"/>
<accession>A0A844GX57</accession>
<gene>
    <name evidence="2" type="ORF">GGC33_14570</name>
</gene>
<protein>
    <submittedName>
        <fullName evidence="2">DUF3352 domain-containing protein</fullName>
    </submittedName>
</protein>
<dbReference type="RefSeq" id="WP_155084437.1">
    <property type="nucleotide sequence ID" value="NZ_WMIA01000022.1"/>
</dbReference>
<dbReference type="Proteomes" id="UP000437131">
    <property type="component" value="Unassembled WGS sequence"/>
</dbReference>
<name>A0A844GX57_9CHRO</name>
<keyword evidence="1" id="KW-0812">Transmembrane</keyword>
<keyword evidence="1" id="KW-0472">Membrane</keyword>
<dbReference type="EMBL" id="WMIA01000022">
    <property type="protein sequence ID" value="MTF40143.1"/>
    <property type="molecule type" value="Genomic_DNA"/>
</dbReference>
<reference evidence="2 3" key="1">
    <citation type="submission" date="2019-11" db="EMBL/GenBank/DDBJ databases">
        <title>Isolation of a new High Light Tolerant Cyanobacteria.</title>
        <authorList>
            <person name="Dobson Z."/>
            <person name="Vaughn N."/>
            <person name="Vaughn M."/>
            <person name="Fromme P."/>
            <person name="Mazor Y."/>
        </authorList>
    </citation>
    <scope>NUCLEOTIDE SEQUENCE [LARGE SCALE GENOMIC DNA]</scope>
    <source>
        <strain evidence="2 3">0216</strain>
    </source>
</reference>
<feature type="transmembrane region" description="Helical" evidence="1">
    <location>
        <begin position="12"/>
        <end position="31"/>
    </location>
</feature>
<dbReference type="Pfam" id="PF11832">
    <property type="entry name" value="DUF3352"/>
    <property type="match status" value="1"/>
</dbReference>
<sequence>MTQSNSRKSGCGCFSLLLFGIVGIAGGYFYGRNFIGQELTPSRSAMITPASAYATGFISTNPREWEEISQFGTNSAQEILTQNLQELIDENLTEETQTIDVEKDILPWLGGVSVAVLPSSSAGLDSNVALIMGVSNKFKANSFFQKYKNNLQTNPLETKYNGITVYEIDIENSEKIWATFFNNYLVISEQEEVVNQIIDTHKGKTSLANNYPQNLVNNNAVISIYFPEYDRILLKALKDSISEGELDEQVEEQLNKIKTIFMNMSIEDHGLKFTTLVKLSEPLEYQNNRQPVSENLLRKIPENSIFIINGNGINQLWQQLEIERKNIPELNELISETEIAVNQWLNLDLGNDIFSWLDGEFAFAVAGNLEKPLFDNNFYGLLLLESSNKNQGENTLSKLENMAQFLPFASINRTEIEGINITEWNNYQTTITSYAWLDNNNFLLTLGKTFNPNEILDKNSSILNSDNFKITIDSLAKNNYGYIYFDYQKALDFALNIDPNFYEEFTPEMRALSDSIKAFALTSSSIDDTTDKVELNISLIKKNELN</sequence>
<evidence type="ECO:0000313" key="3">
    <source>
        <dbReference type="Proteomes" id="UP000437131"/>
    </source>
</evidence>
<evidence type="ECO:0000256" key="1">
    <source>
        <dbReference type="SAM" id="Phobius"/>
    </source>
</evidence>